<dbReference type="GO" id="GO:0009306">
    <property type="term" value="P:protein secretion"/>
    <property type="evidence" value="ECO:0007669"/>
    <property type="project" value="InterPro"/>
</dbReference>
<evidence type="ECO:0000256" key="9">
    <source>
        <dbReference type="ARBA" id="ARBA00022989"/>
    </source>
</evidence>
<evidence type="ECO:0000256" key="3">
    <source>
        <dbReference type="ARBA" id="ARBA00021622"/>
    </source>
</evidence>
<dbReference type="GO" id="GO:0005886">
    <property type="term" value="C:plasma membrane"/>
    <property type="evidence" value="ECO:0007669"/>
    <property type="project" value="UniProtKB-SubCell"/>
</dbReference>
<sequence>MSDDDQDDSSKTEDPTPKKLEEARKKGQVPVSREVNNWVMLTAGTIVVLAMGPGMMHDLMILLRTYIGQAHDLPETPGGLQFMIIEALIDVLKILIGPILFLVAAAVIGPLVQVGPLLAPEIISMDISKISPSKGFARLFSMRSIVEFIKGILKLCVVSAVGYMIIKPYFGSMEHMVGLPIPLALDETKILTTKLLIGILVVLFIIAAADLLYQRHEHMSKMRMTKQELKDEYRQSEGDPHIKAKLRQLRQQKAQQRMMQAVPTADVVITNPTHYSVALKYDPDKDEAPLVVAKGINEVAMRIRETAREHNVIILPNPPLARLLFDQVEVDQAVPAEHYKAVAEIISYVFRMKGKLR</sequence>
<evidence type="ECO:0000313" key="15">
    <source>
        <dbReference type="EMBL" id="PZQ48449.1"/>
    </source>
</evidence>
<evidence type="ECO:0000256" key="13">
    <source>
        <dbReference type="RuleBase" id="RU364091"/>
    </source>
</evidence>
<evidence type="ECO:0000256" key="2">
    <source>
        <dbReference type="ARBA" id="ARBA00010690"/>
    </source>
</evidence>
<keyword evidence="11 13" id="KW-1006">Bacterial flagellum protein export</keyword>
<dbReference type="Proteomes" id="UP000249417">
    <property type="component" value="Unassembled WGS sequence"/>
</dbReference>
<evidence type="ECO:0000256" key="10">
    <source>
        <dbReference type="ARBA" id="ARBA00023136"/>
    </source>
</evidence>
<keyword evidence="15" id="KW-0966">Cell projection</keyword>
<keyword evidence="5 13" id="KW-1003">Cell membrane</keyword>
<keyword evidence="15" id="KW-0282">Flagellum</keyword>
<feature type="transmembrane region" description="Helical" evidence="13">
    <location>
        <begin position="35"/>
        <end position="56"/>
    </location>
</feature>
<proteinExistence type="inferred from homology"/>
<comment type="caution">
    <text evidence="15">The sequence shown here is derived from an EMBL/GenBank/DDBJ whole genome shotgun (WGS) entry which is preliminary data.</text>
</comment>
<dbReference type="PANTHER" id="PTHR30531:SF12">
    <property type="entry name" value="FLAGELLAR BIOSYNTHETIC PROTEIN FLHB"/>
    <property type="match status" value="1"/>
</dbReference>
<dbReference type="GO" id="GO:0044780">
    <property type="term" value="P:bacterial-type flagellum assembly"/>
    <property type="evidence" value="ECO:0007669"/>
    <property type="project" value="InterPro"/>
</dbReference>
<dbReference type="InterPro" id="IPR006136">
    <property type="entry name" value="FlhB"/>
</dbReference>
<evidence type="ECO:0000256" key="11">
    <source>
        <dbReference type="ARBA" id="ARBA00023225"/>
    </source>
</evidence>
<name>A0A2W5N806_9BACT</name>
<protein>
    <recommendedName>
        <fullName evidence="3 13">Flagellar biosynthetic protein FlhB</fullName>
    </recommendedName>
</protein>
<keyword evidence="8 13" id="KW-0653">Protein transport</keyword>
<comment type="caution">
    <text evidence="13">Lacks conserved residue(s) required for the propagation of feature annotation.</text>
</comment>
<comment type="subcellular location">
    <subcellularLocation>
        <location evidence="1">Cell membrane</location>
        <topology evidence="1">Multi-pass membrane protein</topology>
    </subcellularLocation>
</comment>
<comment type="function">
    <text evidence="12 13">Required for formation of the rod structure in the basal body of the flagellar apparatus. Together with FliI and FliH, may constitute the export apparatus of flagellin.</text>
</comment>
<evidence type="ECO:0000256" key="1">
    <source>
        <dbReference type="ARBA" id="ARBA00004651"/>
    </source>
</evidence>
<dbReference type="Gene3D" id="6.10.250.2080">
    <property type="match status" value="1"/>
</dbReference>
<keyword evidence="15" id="KW-0969">Cilium</keyword>
<feature type="transmembrane region" description="Helical" evidence="13">
    <location>
        <begin position="151"/>
        <end position="170"/>
    </location>
</feature>
<dbReference type="Pfam" id="PF01312">
    <property type="entry name" value="Bac_export_2"/>
    <property type="match status" value="1"/>
</dbReference>
<dbReference type="PANTHER" id="PTHR30531">
    <property type="entry name" value="FLAGELLAR BIOSYNTHETIC PROTEIN FLHB"/>
    <property type="match status" value="1"/>
</dbReference>
<evidence type="ECO:0000256" key="8">
    <source>
        <dbReference type="ARBA" id="ARBA00022927"/>
    </source>
</evidence>
<evidence type="ECO:0000256" key="14">
    <source>
        <dbReference type="SAM" id="MobiDB-lite"/>
    </source>
</evidence>
<feature type="region of interest" description="Disordered" evidence="14">
    <location>
        <begin position="1"/>
        <end position="28"/>
    </location>
</feature>
<comment type="similarity">
    <text evidence="2 13">Belongs to the type III secretion exporter family.</text>
</comment>
<evidence type="ECO:0000256" key="12">
    <source>
        <dbReference type="ARBA" id="ARBA00025078"/>
    </source>
</evidence>
<organism evidence="15 16">
    <name type="scientific">Micavibrio aeruginosavorus</name>
    <dbReference type="NCBI Taxonomy" id="349221"/>
    <lineage>
        <taxon>Bacteria</taxon>
        <taxon>Pseudomonadati</taxon>
        <taxon>Bdellovibrionota</taxon>
        <taxon>Bdellovibrionia</taxon>
        <taxon>Bdellovibrionales</taxon>
        <taxon>Pseudobdellovibrionaceae</taxon>
        <taxon>Micavibrio</taxon>
    </lineage>
</organism>
<keyword evidence="7 13" id="KW-1005">Bacterial flagellum biogenesis</keyword>
<accession>A0A2W5N806</accession>
<dbReference type="PRINTS" id="PR00950">
    <property type="entry name" value="TYPE3IMSPROT"/>
</dbReference>
<dbReference type="AlphaFoldDB" id="A0A2W5N806"/>
<keyword evidence="9 13" id="KW-1133">Transmembrane helix</keyword>
<reference evidence="15 16" key="1">
    <citation type="submission" date="2017-08" db="EMBL/GenBank/DDBJ databases">
        <title>Infants hospitalized years apart are colonized by the same room-sourced microbial strains.</title>
        <authorList>
            <person name="Brooks B."/>
            <person name="Olm M.R."/>
            <person name="Firek B.A."/>
            <person name="Baker R."/>
            <person name="Thomas B.C."/>
            <person name="Morowitz M.J."/>
            <person name="Banfield J.F."/>
        </authorList>
    </citation>
    <scope>NUCLEOTIDE SEQUENCE [LARGE SCALE GENOMIC DNA]</scope>
    <source>
        <strain evidence="15">S2_005_002_R2_29</strain>
    </source>
</reference>
<evidence type="ECO:0000256" key="4">
    <source>
        <dbReference type="ARBA" id="ARBA00022448"/>
    </source>
</evidence>
<dbReference type="EMBL" id="QFQB01000005">
    <property type="protein sequence ID" value="PZQ48449.1"/>
    <property type="molecule type" value="Genomic_DNA"/>
</dbReference>
<feature type="compositionally biased region" description="Basic and acidic residues" evidence="14">
    <location>
        <begin position="8"/>
        <end position="25"/>
    </location>
</feature>
<evidence type="ECO:0000256" key="7">
    <source>
        <dbReference type="ARBA" id="ARBA00022795"/>
    </source>
</evidence>
<evidence type="ECO:0000256" key="6">
    <source>
        <dbReference type="ARBA" id="ARBA00022692"/>
    </source>
</evidence>
<dbReference type="FunFam" id="3.40.1690.10:FF:000001">
    <property type="entry name" value="Flagellar biosynthetic protein FlhB"/>
    <property type="match status" value="1"/>
</dbReference>
<keyword evidence="6 13" id="KW-0812">Transmembrane</keyword>
<dbReference type="SUPFAM" id="SSF160544">
    <property type="entry name" value="EscU C-terminal domain-like"/>
    <property type="match status" value="1"/>
</dbReference>
<keyword evidence="10 13" id="KW-0472">Membrane</keyword>
<keyword evidence="4 13" id="KW-0813">Transport</keyword>
<dbReference type="Gene3D" id="3.40.1690.10">
    <property type="entry name" value="secretion proteins EscU"/>
    <property type="match status" value="1"/>
</dbReference>
<dbReference type="InterPro" id="IPR029025">
    <property type="entry name" value="T3SS_substrate_exporter_C"/>
</dbReference>
<dbReference type="NCBIfam" id="TIGR00328">
    <property type="entry name" value="flhB"/>
    <property type="match status" value="1"/>
</dbReference>
<dbReference type="InterPro" id="IPR006135">
    <property type="entry name" value="T3SS_substrate_exporter"/>
</dbReference>
<evidence type="ECO:0000313" key="16">
    <source>
        <dbReference type="Proteomes" id="UP000249417"/>
    </source>
</evidence>
<feature type="transmembrane region" description="Helical" evidence="13">
    <location>
        <begin position="190"/>
        <end position="213"/>
    </location>
</feature>
<evidence type="ECO:0000256" key="5">
    <source>
        <dbReference type="ARBA" id="ARBA00022475"/>
    </source>
</evidence>
<gene>
    <name evidence="13 15" type="primary">flhB</name>
    <name evidence="15" type="ORF">DI551_01465</name>
</gene>